<gene>
    <name evidence="2" type="ORF">PYCCODRAFT_1427197</name>
</gene>
<feature type="region of interest" description="Disordered" evidence="1">
    <location>
        <begin position="62"/>
        <end position="142"/>
    </location>
</feature>
<organism evidence="2 3">
    <name type="scientific">Trametes coccinea (strain BRFM310)</name>
    <name type="common">Pycnoporus coccineus</name>
    <dbReference type="NCBI Taxonomy" id="1353009"/>
    <lineage>
        <taxon>Eukaryota</taxon>
        <taxon>Fungi</taxon>
        <taxon>Dikarya</taxon>
        <taxon>Basidiomycota</taxon>
        <taxon>Agaricomycotina</taxon>
        <taxon>Agaricomycetes</taxon>
        <taxon>Polyporales</taxon>
        <taxon>Polyporaceae</taxon>
        <taxon>Trametes</taxon>
    </lineage>
</organism>
<dbReference type="OrthoDB" id="2758519at2759"/>
<name>A0A1Y2IDY5_TRAC3</name>
<proteinExistence type="predicted"/>
<feature type="compositionally biased region" description="Polar residues" evidence="1">
    <location>
        <begin position="100"/>
        <end position="129"/>
    </location>
</feature>
<dbReference type="Proteomes" id="UP000193067">
    <property type="component" value="Unassembled WGS sequence"/>
</dbReference>
<protein>
    <submittedName>
        <fullName evidence="2">Uncharacterized protein</fullName>
    </submittedName>
</protein>
<dbReference type="EMBL" id="KZ084128">
    <property type="protein sequence ID" value="OSC99348.1"/>
    <property type="molecule type" value="Genomic_DNA"/>
</dbReference>
<keyword evidence="3" id="KW-1185">Reference proteome</keyword>
<evidence type="ECO:0000256" key="1">
    <source>
        <dbReference type="SAM" id="MobiDB-lite"/>
    </source>
</evidence>
<feature type="compositionally biased region" description="Low complexity" evidence="1">
    <location>
        <begin position="164"/>
        <end position="177"/>
    </location>
</feature>
<feature type="region of interest" description="Disordered" evidence="1">
    <location>
        <begin position="164"/>
        <end position="200"/>
    </location>
</feature>
<evidence type="ECO:0000313" key="3">
    <source>
        <dbReference type="Proteomes" id="UP000193067"/>
    </source>
</evidence>
<feature type="compositionally biased region" description="Polar residues" evidence="1">
    <location>
        <begin position="178"/>
        <end position="189"/>
    </location>
</feature>
<feature type="compositionally biased region" description="Low complexity" evidence="1">
    <location>
        <begin position="70"/>
        <end position="91"/>
    </location>
</feature>
<dbReference type="AlphaFoldDB" id="A0A1Y2IDY5"/>
<sequence length="290" mass="31871">MAPPSRAGRRDYTKYTFSASADIMQDGTTHMPFAAPRAPFSNTLVSPIILRRFCQTVPNLKSAGEDARPQAQSISRASSVVSRRSSPVVEIPSRHPTPVPHSSRQSSRQPTPAPPQTRSQTPVANNNSPDVGGGPEDTATGTIRALSVPPEDFGAYLPPMELRSASTRSHTTTPSSSQKQRASSTISDITTHEDGDPSGYHRITRLCQLTDEEKLAYSNRKGKAQERFYTAWIESTAEEPRLVPPDLTSIPNFSIGDIFWHKSSRGIQLWIWADTPQEGKHWKPVSADSR</sequence>
<evidence type="ECO:0000313" key="2">
    <source>
        <dbReference type="EMBL" id="OSC99348.1"/>
    </source>
</evidence>
<reference evidence="2 3" key="1">
    <citation type="journal article" date="2015" name="Biotechnol. Biofuels">
        <title>Enhanced degradation of softwood versus hardwood by the white-rot fungus Pycnoporus coccineus.</title>
        <authorList>
            <person name="Couturier M."/>
            <person name="Navarro D."/>
            <person name="Chevret D."/>
            <person name="Henrissat B."/>
            <person name="Piumi F."/>
            <person name="Ruiz-Duenas F.J."/>
            <person name="Martinez A.T."/>
            <person name="Grigoriev I.V."/>
            <person name="Riley R."/>
            <person name="Lipzen A."/>
            <person name="Berrin J.G."/>
            <person name="Master E.R."/>
            <person name="Rosso M.N."/>
        </authorList>
    </citation>
    <scope>NUCLEOTIDE SEQUENCE [LARGE SCALE GENOMIC DNA]</scope>
    <source>
        <strain evidence="2 3">BRFM310</strain>
    </source>
</reference>
<accession>A0A1Y2IDY5</accession>
<dbReference type="STRING" id="1353009.A0A1Y2IDY5"/>